<evidence type="ECO:0000313" key="13">
    <source>
        <dbReference type="EMBL" id="OAQ60379.2"/>
    </source>
</evidence>
<sequence length="912" mass="104002">MVATESLLVLLKQSAFSEVDCKLALRGQKLPAQLGNSVARLCAVSGIRQHDRFARSAGVSDLCHLQGQEVFRRARNARLIMSGHVPSLEQMPDKNSYPYCIWYPDVAGEETYQKLAAAFPDTRYQVGRACAVAGYAELYRELNLLPDVCIAEEAREAGNGGSRRIFNDIMAKPTRYAVMNDYNLAIDLQNAKPGACLNADTAVLATLKRRARFCIGLGSRPWRYFNITEDWGVGEKDSEPEEVTLTDSEVALFESPLPFDLPTMHKDLLILAAAFEGNVDRYSRLRRPGRSVDYEYHCLLPGIYRSTSMALWLAHNPDIMEVVVAAWDWGDIQGLRRAINARHVMNNDTHRLLDAEPPVPDDELPYWIWYPNGSRPSHTTLVNLAKARPAMRPQCVRASIAIGHRGLYTQLVDMDAEFPSSNVDHISPVVDFYVMNEAKASPDRDFYVADLERLQRERGLVTLRYNYDKWKINVPWKTGDMASDVILGTLTDDASCIVHTGQDWEANDAQPPKPEEDILLIMKTGGTTMWKRLLPHLTTSLGSERIASSNVVIYSDQDERVGPFTIIDCLVNMTDKVKKSTEFDVYREQLEFSSNNRYVEAAGIDGDDSGPTGGWIIDKYKFLPLIDHAGRNWPQAKWYVYMEDDTYLFLPNLRQYLSKFNWRENHYLGSFAAKSDTVFAHGGSGFALSRGAWESSFGKNPHIVEDYYQYAKDHCCGDQVLAHALKTHGVKFGENGGDEKFTWGFNPVVHWSFPFSRYNWCSPLLSWHKAHGRDIARYYDLERIWDFTKPLLYRDFFLKMIASHIQKKTEWWNNMASTYEISSSNKERPPAPDKASTYDLQLWKKAWESVESCESACSGWIDCTMWTYVEDLCKMDDKVVMGQGYAPSMHQRKTSLKHTSGWLLERLENWRC</sequence>
<evidence type="ECO:0000256" key="7">
    <source>
        <dbReference type="ARBA" id="ARBA00022692"/>
    </source>
</evidence>
<keyword evidence="7" id="KW-0812">Transmembrane</keyword>
<dbReference type="PANTHER" id="PTHR23033">
    <property type="entry name" value="BETA1,3-GALACTOSYLTRANSFERASE"/>
    <property type="match status" value="1"/>
</dbReference>
<dbReference type="AlphaFoldDB" id="A0A179F5I5"/>
<comment type="caution">
    <text evidence="13">The sequence shown here is derived from an EMBL/GenBank/DDBJ whole genome shotgun (WGS) entry which is preliminary data.</text>
</comment>
<comment type="subcellular location">
    <subcellularLocation>
        <location evidence="1">Membrane</location>
        <topology evidence="1">Single-pass type II membrane protein</topology>
    </subcellularLocation>
</comment>
<dbReference type="GO" id="GO:0016020">
    <property type="term" value="C:membrane"/>
    <property type="evidence" value="ECO:0007669"/>
    <property type="project" value="UniProtKB-SubCell"/>
</dbReference>
<dbReference type="Pfam" id="PF02434">
    <property type="entry name" value="Fringe"/>
    <property type="match status" value="1"/>
</dbReference>
<name>A0A179F5I5_METCM</name>
<evidence type="ECO:0000256" key="8">
    <source>
        <dbReference type="ARBA" id="ARBA00022741"/>
    </source>
</evidence>
<comment type="similarity">
    <text evidence="3">Belongs to the glycosyltransferase 31 family. Beta3-Gal-T subfamily.</text>
</comment>
<dbReference type="GO" id="GO:0000166">
    <property type="term" value="F:nucleotide binding"/>
    <property type="evidence" value="ECO:0007669"/>
    <property type="project" value="UniProtKB-KW"/>
</dbReference>
<dbReference type="InterPro" id="IPR003378">
    <property type="entry name" value="Fringe-like_glycosylTrfase"/>
</dbReference>
<proteinExistence type="inferred from homology"/>
<keyword evidence="6" id="KW-0808">Transferase</keyword>
<evidence type="ECO:0000256" key="5">
    <source>
        <dbReference type="ARBA" id="ARBA00022676"/>
    </source>
</evidence>
<dbReference type="EC" id="2.4.1.122" evidence="4"/>
<dbReference type="Gene3D" id="3.90.550.50">
    <property type="match status" value="1"/>
</dbReference>
<keyword evidence="14" id="KW-1185">Reference proteome</keyword>
<evidence type="ECO:0000256" key="1">
    <source>
        <dbReference type="ARBA" id="ARBA00004606"/>
    </source>
</evidence>
<evidence type="ECO:0000256" key="2">
    <source>
        <dbReference type="ARBA" id="ARBA00004922"/>
    </source>
</evidence>
<comment type="pathway">
    <text evidence="2">Protein modification; protein glycosylation.</text>
</comment>
<dbReference type="GO" id="GO:0016263">
    <property type="term" value="F:glycoprotein-N-acetylgalactosamine 3-beta-galactosyltransferase activity"/>
    <property type="evidence" value="ECO:0007669"/>
    <property type="project" value="UniProtKB-EC"/>
</dbReference>
<protein>
    <recommendedName>
        <fullName evidence="4">N-acetylgalactosaminide beta-1,3-galactosyltransferase</fullName>
        <ecNumber evidence="4">2.4.1.122</ecNumber>
    </recommendedName>
</protein>
<evidence type="ECO:0000256" key="9">
    <source>
        <dbReference type="ARBA" id="ARBA00022968"/>
    </source>
</evidence>
<dbReference type="InterPro" id="IPR026050">
    <property type="entry name" value="C1GALT1/C1GALT1_chp1"/>
</dbReference>
<evidence type="ECO:0000256" key="11">
    <source>
        <dbReference type="ARBA" id="ARBA00023136"/>
    </source>
</evidence>
<dbReference type="RefSeq" id="XP_018138289.2">
    <property type="nucleotide sequence ID" value="XM_018289095.2"/>
</dbReference>
<evidence type="ECO:0000256" key="10">
    <source>
        <dbReference type="ARBA" id="ARBA00022989"/>
    </source>
</evidence>
<evidence type="ECO:0000256" key="6">
    <source>
        <dbReference type="ARBA" id="ARBA00022679"/>
    </source>
</evidence>
<evidence type="ECO:0000256" key="4">
    <source>
        <dbReference type="ARBA" id="ARBA00012557"/>
    </source>
</evidence>
<dbReference type="PANTHER" id="PTHR23033:SF47">
    <property type="entry name" value="APPLE DOMAIN-CONTAINING PROTEIN-RELATED"/>
    <property type="match status" value="1"/>
</dbReference>
<feature type="domain" description="Fringe-like glycosyltransferase" evidence="12">
    <location>
        <begin position="635"/>
        <end position="693"/>
    </location>
</feature>
<accession>A0A179F5I5</accession>
<dbReference type="Proteomes" id="UP000078397">
    <property type="component" value="Unassembled WGS sequence"/>
</dbReference>
<keyword evidence="11" id="KW-0472">Membrane</keyword>
<evidence type="ECO:0000256" key="3">
    <source>
        <dbReference type="ARBA" id="ARBA00006462"/>
    </source>
</evidence>
<dbReference type="OrthoDB" id="4928116at2759"/>
<keyword evidence="9" id="KW-0735">Signal-anchor</keyword>
<organism evidence="13 14">
    <name type="scientific">Pochonia chlamydosporia 170</name>
    <dbReference type="NCBI Taxonomy" id="1380566"/>
    <lineage>
        <taxon>Eukaryota</taxon>
        <taxon>Fungi</taxon>
        <taxon>Dikarya</taxon>
        <taxon>Ascomycota</taxon>
        <taxon>Pezizomycotina</taxon>
        <taxon>Sordariomycetes</taxon>
        <taxon>Hypocreomycetidae</taxon>
        <taxon>Hypocreales</taxon>
        <taxon>Clavicipitaceae</taxon>
        <taxon>Pochonia</taxon>
    </lineage>
</organism>
<dbReference type="KEGG" id="pchm:VFPPC_10784"/>
<gene>
    <name evidence="13" type="ORF">VFPPC_10784</name>
</gene>
<keyword evidence="5" id="KW-0328">Glycosyltransferase</keyword>
<evidence type="ECO:0000313" key="14">
    <source>
        <dbReference type="Proteomes" id="UP000078397"/>
    </source>
</evidence>
<evidence type="ECO:0000259" key="12">
    <source>
        <dbReference type="Pfam" id="PF02434"/>
    </source>
</evidence>
<dbReference type="STRING" id="1380566.A0A179F5I5"/>
<dbReference type="EMBL" id="LSBJ02000009">
    <property type="protein sequence ID" value="OAQ60379.2"/>
    <property type="molecule type" value="Genomic_DNA"/>
</dbReference>
<reference evidence="13 14" key="1">
    <citation type="journal article" date="2016" name="PLoS Pathog.">
        <title>Biosynthesis of antibiotic leucinostatins in bio-control fungus Purpureocillium lilacinum and their inhibition on phytophthora revealed by genome mining.</title>
        <authorList>
            <person name="Wang G."/>
            <person name="Liu Z."/>
            <person name="Lin R."/>
            <person name="Li E."/>
            <person name="Mao Z."/>
            <person name="Ling J."/>
            <person name="Yang Y."/>
            <person name="Yin W.B."/>
            <person name="Xie B."/>
        </authorList>
    </citation>
    <scope>NUCLEOTIDE SEQUENCE [LARGE SCALE GENOMIC DNA]</scope>
    <source>
        <strain evidence="13">170</strain>
    </source>
</reference>
<keyword evidence="10" id="KW-1133">Transmembrane helix</keyword>
<keyword evidence="8" id="KW-0547">Nucleotide-binding</keyword>
<dbReference type="GeneID" id="28853089"/>